<reference evidence="2" key="1">
    <citation type="submission" date="2025-08" db="UniProtKB">
        <authorList>
            <consortium name="Ensembl"/>
        </authorList>
    </citation>
    <scope>IDENTIFICATION</scope>
</reference>
<keyword evidence="3" id="KW-1185">Reference proteome</keyword>
<dbReference type="GeneTree" id="ENSGT00940000156976"/>
<proteinExistence type="predicted"/>
<protein>
    <submittedName>
        <fullName evidence="2">Ceramide kinase</fullName>
    </submittedName>
</protein>
<dbReference type="PANTHER" id="PTHR12358:SF25">
    <property type="entry name" value="CERAMIDE KINASE"/>
    <property type="match status" value="1"/>
</dbReference>
<dbReference type="Bgee" id="ENSNBRG00000022836">
    <property type="expression patterns" value="Expressed in testis"/>
</dbReference>
<accession>A0A3Q4I7N2</accession>
<organism evidence="2 3">
    <name type="scientific">Neolamprologus brichardi</name>
    <name type="common">Fairy cichlid</name>
    <name type="synonym">Lamprologus brichardi</name>
    <dbReference type="NCBI Taxonomy" id="32507"/>
    <lineage>
        <taxon>Eukaryota</taxon>
        <taxon>Metazoa</taxon>
        <taxon>Chordata</taxon>
        <taxon>Craniata</taxon>
        <taxon>Vertebrata</taxon>
        <taxon>Euteleostomi</taxon>
        <taxon>Actinopterygii</taxon>
        <taxon>Neopterygii</taxon>
        <taxon>Teleostei</taxon>
        <taxon>Neoteleostei</taxon>
        <taxon>Acanthomorphata</taxon>
        <taxon>Ovalentaria</taxon>
        <taxon>Cichlomorphae</taxon>
        <taxon>Cichliformes</taxon>
        <taxon>Cichlidae</taxon>
        <taxon>African cichlids</taxon>
        <taxon>Pseudocrenilabrinae</taxon>
        <taxon>Lamprologini</taxon>
        <taxon>Neolamprologus</taxon>
    </lineage>
</organism>
<sequence>MDVCSVHHNDVFLRYSVSLLGYGFYGDVLSDSERNRWLGPARYDLAGVKTFLSHNYYEGTVSFLPAEDDVGNPRDKLQCRSGKQPLISEEQNDSSDWNEIHGKFIAINAANMSCACPRSPKGLSPFAHLADGNADLILVRNCSRLDFFKHLLRHTNKDDQFDHSFVEVHRVRKFRFEPERHILVSLEDLSEPATKTGYSTPLGSWSCDGEILPEVTIVRRTLRGIIRDSTKV</sequence>
<dbReference type="Proteomes" id="UP000261580">
    <property type="component" value="Unassembled WGS sequence"/>
</dbReference>
<dbReference type="InterPro" id="IPR016064">
    <property type="entry name" value="NAD/diacylglycerol_kinase_sf"/>
</dbReference>
<dbReference type="SUPFAM" id="SSF111331">
    <property type="entry name" value="NAD kinase/diacylglycerol kinase-like"/>
    <property type="match status" value="1"/>
</dbReference>
<dbReference type="InterPro" id="IPR045363">
    <property type="entry name" value="CERK_C"/>
</dbReference>
<dbReference type="InterPro" id="IPR050187">
    <property type="entry name" value="Lipid_Phosphate_FormReg"/>
</dbReference>
<dbReference type="Ensembl" id="ENSNBRT00000030861.1">
    <property type="protein sequence ID" value="ENSNBRP00000030093.1"/>
    <property type="gene ID" value="ENSNBRG00000022836.1"/>
</dbReference>
<reference evidence="2" key="2">
    <citation type="submission" date="2025-09" db="UniProtKB">
        <authorList>
            <consortium name="Ensembl"/>
        </authorList>
    </citation>
    <scope>IDENTIFICATION</scope>
</reference>
<dbReference type="GO" id="GO:0016020">
    <property type="term" value="C:membrane"/>
    <property type="evidence" value="ECO:0007669"/>
    <property type="project" value="GOC"/>
</dbReference>
<evidence type="ECO:0000313" key="2">
    <source>
        <dbReference type="Ensembl" id="ENSNBRP00000030093.1"/>
    </source>
</evidence>
<feature type="domain" description="Ceramide kinase C-terminal" evidence="1">
    <location>
        <begin position="22"/>
        <end position="213"/>
    </location>
</feature>
<dbReference type="PANTHER" id="PTHR12358">
    <property type="entry name" value="SPHINGOSINE KINASE"/>
    <property type="match status" value="1"/>
</dbReference>
<dbReference type="GO" id="GO:0001729">
    <property type="term" value="F:ceramide kinase activity"/>
    <property type="evidence" value="ECO:0007669"/>
    <property type="project" value="TreeGrafter"/>
</dbReference>
<dbReference type="GO" id="GO:0006672">
    <property type="term" value="P:ceramide metabolic process"/>
    <property type="evidence" value="ECO:0007669"/>
    <property type="project" value="TreeGrafter"/>
</dbReference>
<dbReference type="Gene3D" id="2.60.200.40">
    <property type="match status" value="1"/>
</dbReference>
<name>A0A3Q4I7N2_NEOBR</name>
<evidence type="ECO:0000259" key="1">
    <source>
        <dbReference type="Pfam" id="PF19280"/>
    </source>
</evidence>
<evidence type="ECO:0000313" key="3">
    <source>
        <dbReference type="Proteomes" id="UP000261580"/>
    </source>
</evidence>
<dbReference type="AlphaFoldDB" id="A0A3Q4I7N2"/>
<dbReference type="Pfam" id="PF19280">
    <property type="entry name" value="CERK_C"/>
    <property type="match status" value="1"/>
</dbReference>